<dbReference type="EMBL" id="WKJZ01000001">
    <property type="protein sequence ID" value="MVW75373.1"/>
    <property type="molecule type" value="Genomic_DNA"/>
</dbReference>
<accession>A0A6I4L036</accession>
<evidence type="ECO:0000313" key="1">
    <source>
        <dbReference type="EMBL" id="MVW75373.1"/>
    </source>
</evidence>
<dbReference type="AlphaFoldDB" id="A0A6I4L036"/>
<name>A0A6I4L036_9PSED</name>
<reference evidence="1 2" key="1">
    <citation type="submission" date="2019-11" db="EMBL/GenBank/DDBJ databases">
        <title>Pseudomonas flavidum sp. nov., isolated from Baiyang Lake.</title>
        <authorList>
            <person name="Zhao Y."/>
        </authorList>
    </citation>
    <scope>NUCLEOTIDE SEQUENCE [LARGE SCALE GENOMIC DNA]</scope>
    <source>
        <strain evidence="2">R-22-3 w-18</strain>
    </source>
</reference>
<dbReference type="GO" id="GO:0006270">
    <property type="term" value="P:DNA replication initiation"/>
    <property type="evidence" value="ECO:0007669"/>
    <property type="project" value="InterPro"/>
</dbReference>
<evidence type="ECO:0000313" key="2">
    <source>
        <dbReference type="Proteomes" id="UP000429555"/>
    </source>
</evidence>
<gene>
    <name evidence="1" type="ORF">GJV18_08595</name>
</gene>
<organism evidence="1 2">
    <name type="scientific">Pseudomonas xionganensis</name>
    <dbReference type="NCBI Taxonomy" id="2654845"/>
    <lineage>
        <taxon>Bacteria</taxon>
        <taxon>Pseudomonadati</taxon>
        <taxon>Pseudomonadota</taxon>
        <taxon>Gammaproteobacteria</taxon>
        <taxon>Pseudomonadales</taxon>
        <taxon>Pseudomonadaceae</taxon>
        <taxon>Pseudomonas</taxon>
    </lineage>
</organism>
<dbReference type="RefSeq" id="WP_160344465.1">
    <property type="nucleotide sequence ID" value="NZ_WKJZ01000001.1"/>
</dbReference>
<dbReference type="Proteomes" id="UP000429555">
    <property type="component" value="Unassembled WGS sequence"/>
</dbReference>
<sequence length="222" mass="24353">MNGPRNAAQVAANLKPRAIPGAPAPQQVVVDEATQTALADLMRRLKGNYTGWRQAWPTEQEEFAWQDEFLGECLRSGVLSQGLIDHGMRTAGRDRRPFPPTPGEFVSWCLAPDAFGLPSEDAAYRVAMRNTHPAQAGMARWPHASVYHAAVACGYLALQNLERKLGFKLFAEKYLEQRRRMARGEELAPAPIAALPERAGPCTPEVGRAALASLRAKLGRRA</sequence>
<protein>
    <submittedName>
        <fullName evidence="1">Replication P family protein</fullName>
    </submittedName>
</protein>
<comment type="caution">
    <text evidence="1">The sequence shown here is derived from an EMBL/GenBank/DDBJ whole genome shotgun (WGS) entry which is preliminary data.</text>
</comment>
<proteinExistence type="predicted"/>
<dbReference type="Pfam" id="PF06992">
    <property type="entry name" value="Phage_lambda_P"/>
    <property type="match status" value="1"/>
</dbReference>
<dbReference type="InterPro" id="IPR009731">
    <property type="entry name" value="P-like"/>
</dbReference>
<keyword evidence="2" id="KW-1185">Reference proteome</keyword>